<protein>
    <submittedName>
        <fullName evidence="2">Uncharacterized protein</fullName>
    </submittedName>
</protein>
<name>A0A2W4W829_9CYAN</name>
<reference evidence="2 3" key="2">
    <citation type="submission" date="2018-06" db="EMBL/GenBank/DDBJ databases">
        <title>Metagenomic assembly of (sub)arctic Cyanobacteria and their associated microbiome from non-axenic cultures.</title>
        <authorList>
            <person name="Baurain D."/>
        </authorList>
    </citation>
    <scope>NUCLEOTIDE SEQUENCE [LARGE SCALE GENOMIC DNA]</scope>
    <source>
        <strain evidence="2">ULC066bin1</strain>
    </source>
</reference>
<evidence type="ECO:0000256" key="1">
    <source>
        <dbReference type="SAM" id="MobiDB-lite"/>
    </source>
</evidence>
<dbReference type="InterPro" id="IPR040278">
    <property type="entry name" value="UPF0426"/>
</dbReference>
<organism evidence="2 3">
    <name type="scientific">Pseudanabaena frigida</name>
    <dbReference type="NCBI Taxonomy" id="945775"/>
    <lineage>
        <taxon>Bacteria</taxon>
        <taxon>Bacillati</taxon>
        <taxon>Cyanobacteriota</taxon>
        <taxon>Cyanophyceae</taxon>
        <taxon>Pseudanabaenales</taxon>
        <taxon>Pseudanabaenaceae</taxon>
        <taxon>Pseudanabaena</taxon>
    </lineage>
</organism>
<feature type="region of interest" description="Disordered" evidence="1">
    <location>
        <begin position="47"/>
        <end position="68"/>
    </location>
</feature>
<feature type="compositionally biased region" description="Low complexity" evidence="1">
    <location>
        <begin position="47"/>
        <end position="59"/>
    </location>
</feature>
<gene>
    <name evidence="2" type="ORF">DCF19_14360</name>
</gene>
<comment type="caution">
    <text evidence="2">The sequence shown here is derived from an EMBL/GenBank/DDBJ whole genome shotgun (WGS) entry which is preliminary data.</text>
</comment>
<dbReference type="AlphaFoldDB" id="A0A2W4W829"/>
<proteinExistence type="predicted"/>
<dbReference type="PANTHER" id="PTHR35996:SF1">
    <property type="entry name" value="OS04G0528100 PROTEIN"/>
    <property type="match status" value="1"/>
</dbReference>
<accession>A0A2W4W829</accession>
<dbReference type="PANTHER" id="PTHR35996">
    <property type="entry name" value="OSJNBA0038O10.25 PROTEIN"/>
    <property type="match status" value="1"/>
</dbReference>
<dbReference type="Pfam" id="PF26369">
    <property type="entry name" value="UPF0426"/>
    <property type="match status" value="1"/>
</dbReference>
<sequence>MDELKPILNEFLGQPVAFFGGLVSGFLKLDLQQDPLKGWLEKQGATVNAASTTSSNSKNDGPQSISID</sequence>
<dbReference type="EMBL" id="QBML01000018">
    <property type="protein sequence ID" value="PZO39437.1"/>
    <property type="molecule type" value="Genomic_DNA"/>
</dbReference>
<evidence type="ECO:0000313" key="3">
    <source>
        <dbReference type="Proteomes" id="UP000249467"/>
    </source>
</evidence>
<dbReference type="Proteomes" id="UP000249467">
    <property type="component" value="Unassembled WGS sequence"/>
</dbReference>
<reference evidence="2 3" key="1">
    <citation type="submission" date="2018-04" db="EMBL/GenBank/DDBJ databases">
        <authorList>
            <person name="Go L.Y."/>
            <person name="Mitchell J.A."/>
        </authorList>
    </citation>
    <scope>NUCLEOTIDE SEQUENCE [LARGE SCALE GENOMIC DNA]</scope>
    <source>
        <strain evidence="2">ULC066bin1</strain>
    </source>
</reference>
<evidence type="ECO:0000313" key="2">
    <source>
        <dbReference type="EMBL" id="PZO39437.1"/>
    </source>
</evidence>